<name>A0A0E0Q8Y1_ORYRU</name>
<dbReference type="EnsemblPlants" id="ORUFI07G16660.1">
    <property type="protein sequence ID" value="ORUFI07G16660.1"/>
    <property type="gene ID" value="ORUFI07G16660"/>
</dbReference>
<evidence type="ECO:0000313" key="1">
    <source>
        <dbReference type="EnsemblPlants" id="ORUFI07G16660.1"/>
    </source>
</evidence>
<sequence>MGAEKCRIPLELEGSIVERPNIDFSLKINSPVTDLAWGLRYPCPLDLEVRGKKRDLRKKAMTLLHSQAASTPND</sequence>
<reference evidence="2" key="1">
    <citation type="submission" date="2013-06" db="EMBL/GenBank/DDBJ databases">
        <authorList>
            <person name="Zhao Q."/>
        </authorList>
    </citation>
    <scope>NUCLEOTIDE SEQUENCE</scope>
    <source>
        <strain evidence="2">cv. W1943</strain>
    </source>
</reference>
<organism evidence="1 2">
    <name type="scientific">Oryza rufipogon</name>
    <name type="common">Brownbeard rice</name>
    <name type="synonym">Asian wild rice</name>
    <dbReference type="NCBI Taxonomy" id="4529"/>
    <lineage>
        <taxon>Eukaryota</taxon>
        <taxon>Viridiplantae</taxon>
        <taxon>Streptophyta</taxon>
        <taxon>Embryophyta</taxon>
        <taxon>Tracheophyta</taxon>
        <taxon>Spermatophyta</taxon>
        <taxon>Magnoliopsida</taxon>
        <taxon>Liliopsida</taxon>
        <taxon>Poales</taxon>
        <taxon>Poaceae</taxon>
        <taxon>BOP clade</taxon>
        <taxon>Oryzoideae</taxon>
        <taxon>Oryzeae</taxon>
        <taxon>Oryzinae</taxon>
        <taxon>Oryza</taxon>
    </lineage>
</organism>
<dbReference type="AlphaFoldDB" id="A0A0E0Q8Y1"/>
<reference evidence="1" key="2">
    <citation type="submission" date="2015-06" db="UniProtKB">
        <authorList>
            <consortium name="EnsemblPlants"/>
        </authorList>
    </citation>
    <scope>IDENTIFICATION</scope>
</reference>
<protein>
    <submittedName>
        <fullName evidence="1">Uncharacterized protein</fullName>
    </submittedName>
</protein>
<keyword evidence="2" id="KW-1185">Reference proteome</keyword>
<proteinExistence type="predicted"/>
<evidence type="ECO:0000313" key="2">
    <source>
        <dbReference type="Proteomes" id="UP000008022"/>
    </source>
</evidence>
<dbReference type="Gramene" id="ORUFI07G16660.1">
    <property type="protein sequence ID" value="ORUFI07G16660.1"/>
    <property type="gene ID" value="ORUFI07G16660"/>
</dbReference>
<dbReference type="HOGENOM" id="CLU_2692128_0_0_1"/>
<dbReference type="Proteomes" id="UP000008022">
    <property type="component" value="Unassembled WGS sequence"/>
</dbReference>
<dbReference type="STRING" id="4529.A0A0E0Q8Y1"/>
<accession>A0A0E0Q8Y1</accession>